<dbReference type="AlphaFoldDB" id="B4FCY4"/>
<reference evidence="1" key="1">
    <citation type="journal article" date="2009" name="PLoS Genet.">
        <title>Sequencing, mapping, and analysis of 27,455 maize full-length cDNAs.</title>
        <authorList>
            <person name="Soderlund C."/>
            <person name="Descour A."/>
            <person name="Kudrna D."/>
            <person name="Bomhoff M."/>
            <person name="Boyd L."/>
            <person name="Currie J."/>
            <person name="Angelova A."/>
            <person name="Collura K."/>
            <person name="Wissotski M."/>
            <person name="Ashley E."/>
            <person name="Morrow D."/>
            <person name="Fernandes J."/>
            <person name="Walbot V."/>
            <person name="Yu Y."/>
        </authorList>
    </citation>
    <scope>NUCLEOTIDE SEQUENCE</scope>
    <source>
        <strain evidence="1">B73</strain>
    </source>
</reference>
<accession>B4FCY4</accession>
<organism evidence="1">
    <name type="scientific">Zea mays</name>
    <name type="common">Maize</name>
    <dbReference type="NCBI Taxonomy" id="4577"/>
    <lineage>
        <taxon>Eukaryota</taxon>
        <taxon>Viridiplantae</taxon>
        <taxon>Streptophyta</taxon>
        <taxon>Embryophyta</taxon>
        <taxon>Tracheophyta</taxon>
        <taxon>Spermatophyta</taxon>
        <taxon>Magnoliopsida</taxon>
        <taxon>Liliopsida</taxon>
        <taxon>Poales</taxon>
        <taxon>Poaceae</taxon>
        <taxon>PACMAD clade</taxon>
        <taxon>Panicoideae</taxon>
        <taxon>Andropogonodae</taxon>
        <taxon>Andropogoneae</taxon>
        <taxon>Tripsacinae</taxon>
        <taxon>Zea</taxon>
    </lineage>
</organism>
<sequence length="162" mass="17385">MAGARPCSCLHGRRGIGSELPPCSMAAGPSPLLFPLGRAQELPRPTSARSMSMASPPSALPVLCALLARAGVLHGRAPCPPGHWVAGGRTLLLQDRRLFSPCVFFHAHLQAAGPCSIWISRHMLLHQCHGEICQQSNARPRLGPWVRTSELTCRFSHGSCNV</sequence>
<dbReference type="HOGENOM" id="CLU_1637883_0_0_1"/>
<dbReference type="EMBL" id="BT034972">
    <property type="protein sequence ID" value="ACF79977.1"/>
    <property type="molecule type" value="mRNA"/>
</dbReference>
<proteinExistence type="evidence at transcript level"/>
<name>B4FCY4_MAIZE</name>
<protein>
    <submittedName>
        <fullName evidence="1">Uncharacterized protein</fullName>
    </submittedName>
</protein>
<evidence type="ECO:0000313" key="1">
    <source>
        <dbReference type="EMBL" id="ACF79977.1"/>
    </source>
</evidence>